<accession>B0KJP3</accession>
<gene>
    <name evidence="2" type="ordered locus">PputGB1_3380</name>
</gene>
<dbReference type="GO" id="GO:0015074">
    <property type="term" value="P:DNA integration"/>
    <property type="evidence" value="ECO:0007669"/>
    <property type="project" value="InterPro"/>
</dbReference>
<dbReference type="SUPFAM" id="SSF56349">
    <property type="entry name" value="DNA breaking-rejoining enzymes"/>
    <property type="match status" value="1"/>
</dbReference>
<dbReference type="Proteomes" id="UP000002157">
    <property type="component" value="Chromosome"/>
</dbReference>
<dbReference type="Gene3D" id="1.10.443.10">
    <property type="entry name" value="Intergrase catalytic core"/>
    <property type="match status" value="1"/>
</dbReference>
<evidence type="ECO:0000313" key="2">
    <source>
        <dbReference type="EMBL" id="ABY99271.1"/>
    </source>
</evidence>
<name>B0KJP3_PSEPG</name>
<reference evidence="2 3" key="1">
    <citation type="submission" date="2008-01" db="EMBL/GenBank/DDBJ databases">
        <title>Complete sequence of Pseudomonas putida GB-1.</title>
        <authorList>
            <consortium name="US DOE Joint Genome Institute"/>
            <person name="Copeland A."/>
            <person name="Lucas S."/>
            <person name="Lapidus A."/>
            <person name="Barry K."/>
            <person name="Glavina del Rio T."/>
            <person name="Dalin E."/>
            <person name="Tice H."/>
            <person name="Pitluck S."/>
            <person name="Bruce D."/>
            <person name="Goodwin L."/>
            <person name="Chertkov O."/>
            <person name="Brettin T."/>
            <person name="Detter J.C."/>
            <person name="Han C."/>
            <person name="Kuske C.R."/>
            <person name="Schmutz J."/>
            <person name="Larimer F."/>
            <person name="Land M."/>
            <person name="Hauser L."/>
            <person name="Kyrpides N."/>
            <person name="Kim E."/>
            <person name="McCarthy J.K."/>
            <person name="Richardson P."/>
        </authorList>
    </citation>
    <scope>NUCLEOTIDE SEQUENCE [LARGE SCALE GENOMIC DNA]</scope>
    <source>
        <strain evidence="2 3">GB-1</strain>
    </source>
</reference>
<dbReference type="eggNOG" id="COG0582">
    <property type="taxonomic scope" value="Bacteria"/>
</dbReference>
<evidence type="ECO:0008006" key="4">
    <source>
        <dbReference type="Google" id="ProtNLM"/>
    </source>
</evidence>
<dbReference type="EMBL" id="CP000926">
    <property type="protein sequence ID" value="ABY99271.1"/>
    <property type="molecule type" value="Genomic_DNA"/>
</dbReference>
<evidence type="ECO:0000313" key="3">
    <source>
        <dbReference type="Proteomes" id="UP000002157"/>
    </source>
</evidence>
<protein>
    <recommendedName>
        <fullName evidence="4">Integrase</fullName>
    </recommendedName>
</protein>
<dbReference type="KEGG" id="ppg:PputGB1_3380"/>
<proteinExistence type="predicted"/>
<organism evidence="2 3">
    <name type="scientific">Pseudomonas putida (strain GB-1)</name>
    <dbReference type="NCBI Taxonomy" id="76869"/>
    <lineage>
        <taxon>Bacteria</taxon>
        <taxon>Pseudomonadati</taxon>
        <taxon>Pseudomonadota</taxon>
        <taxon>Gammaproteobacteria</taxon>
        <taxon>Pseudomonadales</taxon>
        <taxon>Pseudomonadaceae</taxon>
        <taxon>Pseudomonas</taxon>
    </lineage>
</organism>
<sequence length="95" mass="10439">MSKGITTLRRSWSKPERNTRFASIKVHDLKHTFGRRLKAAAVSLEDRKSLLGHKSGSVTRHYSGAEIGQKIDAANKVLATDSRGPALTILKSRIG</sequence>
<dbReference type="GO" id="GO:0003677">
    <property type="term" value="F:DNA binding"/>
    <property type="evidence" value="ECO:0007669"/>
    <property type="project" value="InterPro"/>
</dbReference>
<dbReference type="HOGENOM" id="CLU_2370636_0_0_6"/>
<keyword evidence="1" id="KW-0233">DNA recombination</keyword>
<evidence type="ECO:0000256" key="1">
    <source>
        <dbReference type="ARBA" id="ARBA00023172"/>
    </source>
</evidence>
<dbReference type="InterPro" id="IPR013762">
    <property type="entry name" value="Integrase-like_cat_sf"/>
</dbReference>
<dbReference type="GO" id="GO:0006310">
    <property type="term" value="P:DNA recombination"/>
    <property type="evidence" value="ECO:0007669"/>
    <property type="project" value="UniProtKB-KW"/>
</dbReference>
<dbReference type="AlphaFoldDB" id="B0KJP3"/>
<dbReference type="InterPro" id="IPR011010">
    <property type="entry name" value="DNA_brk_join_enz"/>
</dbReference>